<dbReference type="GO" id="GO:0005743">
    <property type="term" value="C:mitochondrial inner membrane"/>
    <property type="evidence" value="ECO:0007669"/>
    <property type="project" value="UniProtKB-SubCell"/>
</dbReference>
<dbReference type="GO" id="GO:0015031">
    <property type="term" value="P:protein transport"/>
    <property type="evidence" value="ECO:0007669"/>
    <property type="project" value="UniProtKB-KW"/>
</dbReference>
<keyword evidence="7 14" id="KW-0653">Protein transport</keyword>
<keyword evidence="18" id="KW-1185">Reference proteome</keyword>
<gene>
    <name evidence="17" type="ORF">MELIAE_LOCUS895</name>
</gene>
<evidence type="ECO:0000256" key="14">
    <source>
        <dbReference type="RuleBase" id="RU367043"/>
    </source>
</evidence>
<evidence type="ECO:0000256" key="10">
    <source>
        <dbReference type="ARBA" id="ARBA00023136"/>
    </source>
</evidence>
<keyword evidence="12 14" id="KW-0143">Chaperone</keyword>
<name>A0A9P0F9P3_BRAAE</name>
<comment type="similarity">
    <text evidence="2 14">Belongs to the small Tim family.</text>
</comment>
<accession>A0A9P0F9P3</accession>
<evidence type="ECO:0000313" key="17">
    <source>
        <dbReference type="EMBL" id="CAH0546803.1"/>
    </source>
</evidence>
<comment type="subcellular location">
    <subcellularLocation>
        <location evidence="1 14">Mitochondrion inner membrane</location>
        <topology evidence="1 14">Peripheral membrane protein</topology>
        <orientation evidence="1 14">Intermembrane side</orientation>
    </subcellularLocation>
</comment>
<dbReference type="GO" id="GO:0046872">
    <property type="term" value="F:metal ion binding"/>
    <property type="evidence" value="ECO:0007669"/>
    <property type="project" value="UniProtKB-KW"/>
</dbReference>
<dbReference type="Gene3D" id="1.10.287.810">
    <property type="entry name" value="Mitochondrial import inner membrane translocase subunit tim13 like domains"/>
    <property type="match status" value="1"/>
</dbReference>
<feature type="transmembrane region" description="Helical" evidence="15">
    <location>
        <begin position="6"/>
        <end position="26"/>
    </location>
</feature>
<evidence type="ECO:0000256" key="12">
    <source>
        <dbReference type="ARBA" id="ARBA00023186"/>
    </source>
</evidence>
<dbReference type="Pfam" id="PF02953">
    <property type="entry name" value="zf-Tim10_DDP"/>
    <property type="match status" value="1"/>
</dbReference>
<evidence type="ECO:0000256" key="11">
    <source>
        <dbReference type="ARBA" id="ARBA00023157"/>
    </source>
</evidence>
<keyword evidence="5 14" id="KW-0999">Mitochondrion inner membrane</keyword>
<keyword evidence="4" id="KW-0479">Metal-binding</keyword>
<evidence type="ECO:0000256" key="5">
    <source>
        <dbReference type="ARBA" id="ARBA00022792"/>
    </source>
</evidence>
<evidence type="ECO:0000256" key="13">
    <source>
        <dbReference type="ARBA" id="ARBA00025311"/>
    </source>
</evidence>
<protein>
    <recommendedName>
        <fullName evidence="14">Mitochondrial import inner membrane translocase subunit</fullName>
    </recommendedName>
</protein>
<dbReference type="FunFam" id="1.10.287.810:FF:000002">
    <property type="entry name" value="Mitochondrial import inner membrane translocase subunit tim10"/>
    <property type="match status" value="1"/>
</dbReference>
<dbReference type="InterPro" id="IPR004217">
    <property type="entry name" value="Tim10-like"/>
</dbReference>
<dbReference type="EMBL" id="OV121132">
    <property type="protein sequence ID" value="CAH0546803.1"/>
    <property type="molecule type" value="Genomic_DNA"/>
</dbReference>
<dbReference type="AlphaFoldDB" id="A0A9P0F9P3"/>
<dbReference type="GO" id="GO:0045039">
    <property type="term" value="P:protein insertion into mitochondrial inner membrane"/>
    <property type="evidence" value="ECO:0007669"/>
    <property type="project" value="TreeGrafter"/>
</dbReference>
<evidence type="ECO:0000256" key="8">
    <source>
        <dbReference type="ARBA" id="ARBA00023010"/>
    </source>
</evidence>
<keyword evidence="3 14" id="KW-0813">Transport</keyword>
<feature type="domain" description="Tim10-like" evidence="16">
    <location>
        <begin position="49"/>
        <end position="109"/>
    </location>
</feature>
<keyword evidence="15" id="KW-1133">Transmembrane helix</keyword>
<evidence type="ECO:0000256" key="7">
    <source>
        <dbReference type="ARBA" id="ARBA00022927"/>
    </source>
</evidence>
<dbReference type="OrthoDB" id="274922at2759"/>
<evidence type="ECO:0000259" key="16">
    <source>
        <dbReference type="Pfam" id="PF02953"/>
    </source>
</evidence>
<keyword evidence="11 14" id="KW-1015">Disulfide bond</keyword>
<sequence length="124" mass="14144">MQLSKHAKIGVGWAVCTVVGIYSFYLSKTTIDKRRYDSMKVRERMRESNSELEIEMMADMYNRLTAACHKKCIPPVYNDAEIAKGEAVCIDRCVAKFLDIHERIGKKLGQLSMQDEALLKNAPK</sequence>
<evidence type="ECO:0000256" key="4">
    <source>
        <dbReference type="ARBA" id="ARBA00022723"/>
    </source>
</evidence>
<evidence type="ECO:0000256" key="15">
    <source>
        <dbReference type="SAM" id="Phobius"/>
    </source>
</evidence>
<proteinExistence type="inferred from homology"/>
<evidence type="ECO:0000313" key="18">
    <source>
        <dbReference type="Proteomes" id="UP001154078"/>
    </source>
</evidence>
<evidence type="ECO:0000256" key="2">
    <source>
        <dbReference type="ARBA" id="ARBA00006720"/>
    </source>
</evidence>
<dbReference type="SUPFAM" id="SSF144122">
    <property type="entry name" value="Tim10-like"/>
    <property type="match status" value="1"/>
</dbReference>
<comment type="domain">
    <text evidence="14">The twin CX3C motif contains 4 conserved Cys residues that form 2 disulfide bonds in the mitochondrial intermembrane space.</text>
</comment>
<comment type="function">
    <text evidence="14">Mitochondrial intermembrane chaperone that participates in the import and insertion of some multi-pass transmembrane proteins into the mitochondrial inner membrane. Also required for the transfer of beta-barrel precursors from the TOM complex to the sorting and assembly machinery (SAM complex) of the outer membrane. Acts as a chaperone-like protein that protects the hydrophobic precursors from aggregation and guide them through the mitochondrial intermembrane space.</text>
</comment>
<reference evidence="17" key="1">
    <citation type="submission" date="2021-12" db="EMBL/GenBank/DDBJ databases">
        <authorList>
            <person name="King R."/>
        </authorList>
    </citation>
    <scope>NUCLEOTIDE SEQUENCE</scope>
</reference>
<evidence type="ECO:0000256" key="1">
    <source>
        <dbReference type="ARBA" id="ARBA00004137"/>
    </source>
</evidence>
<evidence type="ECO:0000256" key="6">
    <source>
        <dbReference type="ARBA" id="ARBA00022833"/>
    </source>
</evidence>
<dbReference type="InterPro" id="IPR035427">
    <property type="entry name" value="Tim10-like_dom_sf"/>
</dbReference>
<dbReference type="Proteomes" id="UP001154078">
    <property type="component" value="Chromosome 1"/>
</dbReference>
<keyword evidence="10 15" id="KW-0472">Membrane</keyword>
<keyword evidence="15" id="KW-0812">Transmembrane</keyword>
<dbReference type="PANTHER" id="PTHR11038:SF16">
    <property type="entry name" value="MITOCHONDRIAL IMPORT INNER MEMBRANE TRANSLOCASE SUBUNIT TIM10"/>
    <property type="match status" value="1"/>
</dbReference>
<comment type="subunit">
    <text evidence="14">Heterohexamer.</text>
</comment>
<keyword evidence="6" id="KW-0862">Zinc</keyword>
<organism evidence="17 18">
    <name type="scientific">Brassicogethes aeneus</name>
    <name type="common">Rape pollen beetle</name>
    <name type="synonym">Meligethes aeneus</name>
    <dbReference type="NCBI Taxonomy" id="1431903"/>
    <lineage>
        <taxon>Eukaryota</taxon>
        <taxon>Metazoa</taxon>
        <taxon>Ecdysozoa</taxon>
        <taxon>Arthropoda</taxon>
        <taxon>Hexapoda</taxon>
        <taxon>Insecta</taxon>
        <taxon>Pterygota</taxon>
        <taxon>Neoptera</taxon>
        <taxon>Endopterygota</taxon>
        <taxon>Coleoptera</taxon>
        <taxon>Polyphaga</taxon>
        <taxon>Cucujiformia</taxon>
        <taxon>Nitidulidae</taxon>
        <taxon>Meligethinae</taxon>
        <taxon>Brassicogethes</taxon>
    </lineage>
</organism>
<keyword evidence="9 14" id="KW-0496">Mitochondrion</keyword>
<comment type="function">
    <text evidence="13">Mitochondrial intermembrane chaperone that participates in the import and insertion of multi-pass transmembrane proteins into the mitochondrial inner membrane. May also be required for the transfer of beta-barrel precursors from the TOM complex to the sorting and assembly machinery (SAM complex) of the outer membrane. Acts as a chaperone-like protein that protects the hydrophobic precursors from aggregation and guide them through the mitochondrial intermembrane space.</text>
</comment>
<keyword evidence="8 14" id="KW-0811">Translocation</keyword>
<evidence type="ECO:0000256" key="3">
    <source>
        <dbReference type="ARBA" id="ARBA00022448"/>
    </source>
</evidence>
<evidence type="ECO:0000256" key="9">
    <source>
        <dbReference type="ARBA" id="ARBA00023128"/>
    </source>
</evidence>
<dbReference type="PANTHER" id="PTHR11038">
    <property type="entry name" value="MITOCHONDRIAL IMPORT INNER MEMBRANE TRANSLOCASE SUBUNIT TIM10"/>
    <property type="match status" value="1"/>
</dbReference>